<protein>
    <submittedName>
        <fullName evidence="1">Uncharacterized protein</fullName>
    </submittedName>
</protein>
<organism evidence="1 2">
    <name type="scientific">Peronospora farinosa</name>
    <dbReference type="NCBI Taxonomy" id="134698"/>
    <lineage>
        <taxon>Eukaryota</taxon>
        <taxon>Sar</taxon>
        <taxon>Stramenopiles</taxon>
        <taxon>Oomycota</taxon>
        <taxon>Peronosporomycetes</taxon>
        <taxon>Peronosporales</taxon>
        <taxon>Peronosporaceae</taxon>
        <taxon>Peronospora</taxon>
    </lineage>
</organism>
<name>A0AAV0UU73_9STRA</name>
<dbReference type="Proteomes" id="UP001159659">
    <property type="component" value="Unassembled WGS sequence"/>
</dbReference>
<sequence length="81" mass="8975">MITAPFEPCESEMLYAKVHIQVEPTTSIDNNSNYDSSSSSLVNNENKKELVRLGAVGRRRAIVALPANILNSIAEISELKW</sequence>
<comment type="caution">
    <text evidence="1">The sequence shown here is derived from an EMBL/GenBank/DDBJ whole genome shotgun (WGS) entry which is preliminary data.</text>
</comment>
<dbReference type="AlphaFoldDB" id="A0AAV0UU73"/>
<evidence type="ECO:0000313" key="1">
    <source>
        <dbReference type="EMBL" id="CAI5740465.1"/>
    </source>
</evidence>
<reference evidence="1" key="1">
    <citation type="submission" date="2022-12" db="EMBL/GenBank/DDBJ databases">
        <authorList>
            <person name="Webb A."/>
        </authorList>
    </citation>
    <scope>NUCLEOTIDE SEQUENCE</scope>
    <source>
        <strain evidence="1">Pf2</strain>
    </source>
</reference>
<accession>A0AAV0UU73</accession>
<gene>
    <name evidence="1" type="ORF">PFR002_LOCUS9275</name>
</gene>
<proteinExistence type="predicted"/>
<evidence type="ECO:0000313" key="2">
    <source>
        <dbReference type="Proteomes" id="UP001159659"/>
    </source>
</evidence>
<dbReference type="EMBL" id="CANTFK010000993">
    <property type="protein sequence ID" value="CAI5740465.1"/>
    <property type="molecule type" value="Genomic_DNA"/>
</dbReference>